<dbReference type="Pfam" id="PF13411">
    <property type="entry name" value="MerR_1"/>
    <property type="match status" value="1"/>
</dbReference>
<proteinExistence type="predicted"/>
<dbReference type="Gene3D" id="3.60.40.10">
    <property type="entry name" value="PPM-type phosphatase domain"/>
    <property type="match status" value="1"/>
</dbReference>
<dbReference type="CDD" id="cd01107">
    <property type="entry name" value="HTH_BmrR"/>
    <property type="match status" value="1"/>
</dbReference>
<dbReference type="AlphaFoldDB" id="A0A919CAV0"/>
<dbReference type="InterPro" id="IPR000551">
    <property type="entry name" value="MerR-type_HTH_dom"/>
</dbReference>
<dbReference type="InterPro" id="IPR036457">
    <property type="entry name" value="PPM-type-like_dom_sf"/>
</dbReference>
<dbReference type="Proteomes" id="UP000638353">
    <property type="component" value="Unassembled WGS sequence"/>
</dbReference>
<dbReference type="GO" id="GO:0003700">
    <property type="term" value="F:DNA-binding transcription factor activity"/>
    <property type="evidence" value="ECO:0007669"/>
    <property type="project" value="InterPro"/>
</dbReference>
<dbReference type="GO" id="GO:0003677">
    <property type="term" value="F:DNA binding"/>
    <property type="evidence" value="ECO:0007669"/>
    <property type="project" value="UniProtKB-KW"/>
</dbReference>
<reference evidence="4" key="2">
    <citation type="submission" date="2020-09" db="EMBL/GenBank/DDBJ databases">
        <authorList>
            <person name="Sun Q."/>
            <person name="Ohkuma M."/>
        </authorList>
    </citation>
    <scope>NUCLEOTIDE SEQUENCE</scope>
    <source>
        <strain evidence="4">JCM 4637</strain>
    </source>
</reference>
<dbReference type="InterPro" id="IPR009061">
    <property type="entry name" value="DNA-bd_dom_put_sf"/>
</dbReference>
<evidence type="ECO:0000256" key="1">
    <source>
        <dbReference type="ARBA" id="ARBA00023125"/>
    </source>
</evidence>
<dbReference type="PANTHER" id="PTHR30204:SF97">
    <property type="entry name" value="MERR FAMILY REGULATORY PROTEIN"/>
    <property type="match status" value="1"/>
</dbReference>
<feature type="domain" description="PPM-type phosphatase" evidence="3">
    <location>
        <begin position="126"/>
        <end position="358"/>
    </location>
</feature>
<feature type="domain" description="HTH merR-type" evidence="2">
    <location>
        <begin position="6"/>
        <end position="76"/>
    </location>
</feature>
<dbReference type="SUPFAM" id="SSF46955">
    <property type="entry name" value="Putative DNA-binding domain"/>
    <property type="match status" value="1"/>
</dbReference>
<dbReference type="SMART" id="SM00422">
    <property type="entry name" value="HTH_MERR"/>
    <property type="match status" value="1"/>
</dbReference>
<dbReference type="EMBL" id="BMVC01000007">
    <property type="protein sequence ID" value="GHC96482.1"/>
    <property type="molecule type" value="Genomic_DNA"/>
</dbReference>
<keyword evidence="1" id="KW-0238">DNA-binding</keyword>
<dbReference type="SMART" id="SM00332">
    <property type="entry name" value="PP2Cc"/>
    <property type="match status" value="1"/>
</dbReference>
<accession>A0A919CAV0</accession>
<evidence type="ECO:0000313" key="5">
    <source>
        <dbReference type="Proteomes" id="UP000638353"/>
    </source>
</evidence>
<dbReference type="SUPFAM" id="SSF81606">
    <property type="entry name" value="PP2C-like"/>
    <property type="match status" value="1"/>
</dbReference>
<evidence type="ECO:0000259" key="2">
    <source>
        <dbReference type="PROSITE" id="PS50937"/>
    </source>
</evidence>
<gene>
    <name evidence="4" type="ORF">GCM10010334_36670</name>
</gene>
<dbReference type="Gene3D" id="1.10.1660.10">
    <property type="match status" value="1"/>
</dbReference>
<dbReference type="RefSeq" id="WP_229897956.1">
    <property type="nucleotide sequence ID" value="NZ_BMVC01000007.1"/>
</dbReference>
<organism evidence="4 5">
    <name type="scientific">Streptomyces finlayi</name>
    <dbReference type="NCBI Taxonomy" id="67296"/>
    <lineage>
        <taxon>Bacteria</taxon>
        <taxon>Bacillati</taxon>
        <taxon>Actinomycetota</taxon>
        <taxon>Actinomycetes</taxon>
        <taxon>Kitasatosporales</taxon>
        <taxon>Streptomycetaceae</taxon>
        <taxon>Streptomyces</taxon>
    </lineage>
</organism>
<dbReference type="PROSITE" id="PS00552">
    <property type="entry name" value="HTH_MERR_1"/>
    <property type="match status" value="1"/>
</dbReference>
<comment type="caution">
    <text evidence="4">The sequence shown here is derived from an EMBL/GenBank/DDBJ whole genome shotgun (WGS) entry which is preliminary data.</text>
</comment>
<name>A0A919CAV0_9ACTN</name>
<dbReference type="InterPro" id="IPR047057">
    <property type="entry name" value="MerR_fam"/>
</dbReference>
<dbReference type="PROSITE" id="PS51746">
    <property type="entry name" value="PPM_2"/>
    <property type="match status" value="1"/>
</dbReference>
<sequence length="376" mass="39216">MGAAELLTIGAFARASRLSPKALRLYDELGLLPPVRVDPVTGYRFYAVGQLERARLVAWLRRLGMPLARIREVCARDAAGAAEEVRAYWAEVEADTAHRRDLASFLVGQLAREESVVGTTAPLEMRYAALSDAGRVRESNQDTAYAGARLLAVADGFGEAGAPAGAAAVDVLRRLESEPVSAGGVLNALQDAVEEARRAVRGAAGPRGQGGAGTTLTAMLWTGSQLALVHIGDSRAYLLRDGGLFQITTDHTRVRALVEEGRLTEAEAASHPQRALLARALTTDEDAPATAADVRVQDALPGDRYLLCSDGLSAVVPTPEIREVLTGVADPDAAVRELVGRANALGGPDNVSCVIADVRRAGGGAGAEGGGVTSQG</sequence>
<dbReference type="Pfam" id="PF13672">
    <property type="entry name" value="PP2C_2"/>
    <property type="match status" value="1"/>
</dbReference>
<dbReference type="SMART" id="SM00331">
    <property type="entry name" value="PP2C_SIG"/>
    <property type="match status" value="1"/>
</dbReference>
<evidence type="ECO:0000259" key="3">
    <source>
        <dbReference type="PROSITE" id="PS51746"/>
    </source>
</evidence>
<dbReference type="CDD" id="cd00143">
    <property type="entry name" value="PP2Cc"/>
    <property type="match status" value="1"/>
</dbReference>
<dbReference type="PROSITE" id="PS50937">
    <property type="entry name" value="HTH_MERR_2"/>
    <property type="match status" value="1"/>
</dbReference>
<evidence type="ECO:0000313" key="4">
    <source>
        <dbReference type="EMBL" id="GHC96482.1"/>
    </source>
</evidence>
<dbReference type="InterPro" id="IPR001932">
    <property type="entry name" value="PPM-type_phosphatase-like_dom"/>
</dbReference>
<protein>
    <recommendedName>
        <fullName evidence="6">MerR family transcriptional regulator</fullName>
    </recommendedName>
</protein>
<reference evidence="4" key="1">
    <citation type="journal article" date="2014" name="Int. J. Syst. Evol. Microbiol.">
        <title>Complete genome sequence of Corynebacterium casei LMG S-19264T (=DSM 44701T), isolated from a smear-ripened cheese.</title>
        <authorList>
            <consortium name="US DOE Joint Genome Institute (JGI-PGF)"/>
            <person name="Walter F."/>
            <person name="Albersmeier A."/>
            <person name="Kalinowski J."/>
            <person name="Ruckert C."/>
        </authorList>
    </citation>
    <scope>NUCLEOTIDE SEQUENCE</scope>
    <source>
        <strain evidence="4">JCM 4637</strain>
    </source>
</reference>
<dbReference type="PANTHER" id="PTHR30204">
    <property type="entry name" value="REDOX-CYCLING DRUG-SENSING TRANSCRIPTIONAL ACTIVATOR SOXR"/>
    <property type="match status" value="1"/>
</dbReference>
<evidence type="ECO:0008006" key="6">
    <source>
        <dbReference type="Google" id="ProtNLM"/>
    </source>
</evidence>